<evidence type="ECO:0000313" key="2">
    <source>
        <dbReference type="Proteomes" id="UP000565711"/>
    </source>
</evidence>
<proteinExistence type="predicted"/>
<gene>
    <name evidence="1" type="ORF">HGA08_19765</name>
</gene>
<sequence length="99" mass="11109">MRWRPTALGWVDSGISTAYEWDSAQVCRLCRRLGYGLIWDDSPILGLTDRVRTLDVDVVVLPAPMHLDPLTINNLMHVADVEIVSPRLSFARWSAFGGV</sequence>
<evidence type="ECO:0000313" key="1">
    <source>
        <dbReference type="EMBL" id="NKY52448.1"/>
    </source>
</evidence>
<dbReference type="Proteomes" id="UP000565711">
    <property type="component" value="Unassembled WGS sequence"/>
</dbReference>
<protein>
    <submittedName>
        <fullName evidence="1">Uncharacterized protein</fullName>
    </submittedName>
</protein>
<dbReference type="AlphaFoldDB" id="A0A846Y593"/>
<name>A0A846Y593_9NOCA</name>
<comment type="caution">
    <text evidence="1">The sequence shown here is derived from an EMBL/GenBank/DDBJ whole genome shotgun (WGS) entry which is preliminary data.</text>
</comment>
<organism evidence="1 2">
    <name type="scientific">Nocardia vermiculata</name>
    <dbReference type="NCBI Taxonomy" id="257274"/>
    <lineage>
        <taxon>Bacteria</taxon>
        <taxon>Bacillati</taxon>
        <taxon>Actinomycetota</taxon>
        <taxon>Actinomycetes</taxon>
        <taxon>Mycobacteriales</taxon>
        <taxon>Nocardiaceae</taxon>
        <taxon>Nocardia</taxon>
    </lineage>
</organism>
<dbReference type="EMBL" id="JAAXOP010000011">
    <property type="protein sequence ID" value="NKY52448.1"/>
    <property type="molecule type" value="Genomic_DNA"/>
</dbReference>
<reference evidence="1 2" key="1">
    <citation type="submission" date="2020-04" db="EMBL/GenBank/DDBJ databases">
        <title>MicrobeNet Type strains.</title>
        <authorList>
            <person name="Nicholson A.C."/>
        </authorList>
    </citation>
    <scope>NUCLEOTIDE SEQUENCE [LARGE SCALE GENOMIC DNA]</scope>
    <source>
        <strain evidence="1 2">JCM 12354</strain>
    </source>
</reference>
<accession>A0A846Y593</accession>
<keyword evidence="2" id="KW-1185">Reference proteome</keyword>